<reference evidence="5 6" key="1">
    <citation type="submission" date="2012-01" db="EMBL/GenBank/DDBJ databases">
        <title>The Genome Sequence of Scardovia wiggsiae F0424.</title>
        <authorList>
            <consortium name="The Broad Institute Genome Sequencing Platform"/>
            <person name="Earl A."/>
            <person name="Ward D."/>
            <person name="Feldgarden M."/>
            <person name="Gevers D."/>
            <person name="Izard J."/>
            <person name="Ganesan A."/>
            <person name="Baranova O.V."/>
            <person name="Blanton J.M."/>
            <person name="Tanner A.C."/>
            <person name="Mathney J."/>
            <person name="Dewhirst F.E."/>
            <person name="Young S.K."/>
            <person name="Zeng Q."/>
            <person name="Gargeya S."/>
            <person name="Fitzgerald M."/>
            <person name="Haas B."/>
            <person name="Abouelleil A."/>
            <person name="Alvarado L."/>
            <person name="Arachchi H.M."/>
            <person name="Berlin A."/>
            <person name="Chapman S.B."/>
            <person name="Gearin G."/>
            <person name="Goldberg J."/>
            <person name="Griggs A."/>
            <person name="Gujja S."/>
            <person name="Hansen M."/>
            <person name="Heiman D."/>
            <person name="Howarth C."/>
            <person name="Larimer J."/>
            <person name="Lui A."/>
            <person name="MacDonald P.J.P."/>
            <person name="McCowen C."/>
            <person name="Montmayeur A."/>
            <person name="Murphy C."/>
            <person name="Neiman D."/>
            <person name="Pearson M."/>
            <person name="Priest M."/>
            <person name="Roberts A."/>
            <person name="Saif S."/>
            <person name="Shea T."/>
            <person name="Sisk P."/>
            <person name="Stolte C."/>
            <person name="Sykes S."/>
            <person name="Wortman J."/>
            <person name="Nusbaum C."/>
            <person name="Birren B."/>
        </authorList>
    </citation>
    <scope>NUCLEOTIDE SEQUENCE [LARGE SCALE GENOMIC DNA]</scope>
    <source>
        <strain evidence="5 6">F0424</strain>
    </source>
</reference>
<evidence type="ECO:0000256" key="1">
    <source>
        <dbReference type="ARBA" id="ARBA00006914"/>
    </source>
</evidence>
<organism evidence="5 6">
    <name type="scientific">Scardovia wiggsiae F0424</name>
    <dbReference type="NCBI Taxonomy" id="857290"/>
    <lineage>
        <taxon>Bacteria</taxon>
        <taxon>Bacillati</taxon>
        <taxon>Actinomycetota</taxon>
        <taxon>Actinomycetes</taxon>
        <taxon>Bifidobacteriales</taxon>
        <taxon>Bifidobacteriaceae</taxon>
        <taxon>Scardovia</taxon>
    </lineage>
</organism>
<keyword evidence="6" id="KW-1185">Reference proteome</keyword>
<dbReference type="RefSeq" id="WP_007147914.1">
    <property type="nucleotide sequence ID" value="NZ_AKCI01000001.1"/>
</dbReference>
<dbReference type="GO" id="GO:0016887">
    <property type="term" value="F:ATP hydrolysis activity"/>
    <property type="evidence" value="ECO:0007669"/>
    <property type="project" value="InterPro"/>
</dbReference>
<evidence type="ECO:0000313" key="5">
    <source>
        <dbReference type="EMBL" id="EJD64975.1"/>
    </source>
</evidence>
<evidence type="ECO:0000313" key="6">
    <source>
        <dbReference type="Proteomes" id="UP000006415"/>
    </source>
</evidence>
<evidence type="ECO:0000256" key="2">
    <source>
        <dbReference type="ARBA" id="ARBA00022741"/>
    </source>
</evidence>
<dbReference type="SUPFAM" id="SSF52540">
    <property type="entry name" value="P-loop containing nucleoside triphosphate hydrolases"/>
    <property type="match status" value="1"/>
</dbReference>
<feature type="domain" description="AAA+ ATPase" evidence="4">
    <location>
        <begin position="100"/>
        <end position="236"/>
    </location>
</feature>
<dbReference type="STRING" id="857290.HMPREF9156_00850"/>
<dbReference type="GO" id="GO:0005524">
    <property type="term" value="F:ATP binding"/>
    <property type="evidence" value="ECO:0007669"/>
    <property type="project" value="UniProtKB-KW"/>
</dbReference>
<gene>
    <name evidence="5" type="ORF">HMPREF9156_00850</name>
</gene>
<evidence type="ECO:0000259" key="4">
    <source>
        <dbReference type="SMART" id="SM00382"/>
    </source>
</evidence>
<comment type="similarity">
    <text evidence="1">Belongs to the AAA ATPase family.</text>
</comment>
<dbReference type="HOGENOM" id="CLU_785014_0_0_11"/>
<proteinExistence type="inferred from homology"/>
<dbReference type="InterPro" id="IPR003959">
    <property type="entry name" value="ATPase_AAA_core"/>
</dbReference>
<keyword evidence="3" id="KW-0067">ATP-binding</keyword>
<sequence>MKKKAVLNLIRYHTEHNDAAFRNEAYGIAKDFDHSGDVQLAAYVIALLSDANTFTPQSADSSVHSEFLTRRPVVKTSLPLPEAITNDIQGIINAIDRSAGIHRFLFHGPAGTGKTESVKQISAILQRELYVVDFNSVVDSRLGQTAKNIAKLFDEINNFSRPDHVVVLFDEIDALALDRIDSHDVREMGRATSALLHQMDELSEQVMLFATTNLFAKFDKAFVRRFDATIDFGRYTHSDLTDVAEAIMNDYAGQFSFIGRNIRLFRKILFVAERLPYPGEMKNLIRSAIAFSKPNDEFDYLRRLYIALTPSGATNICDIRVLYRQGFTLREVEILTGVSRSTIAREVKGVSNE</sequence>
<dbReference type="InterPro" id="IPR027417">
    <property type="entry name" value="P-loop_NTPase"/>
</dbReference>
<dbReference type="PANTHER" id="PTHR23073">
    <property type="entry name" value="26S PROTEASOME REGULATORY SUBUNIT"/>
    <property type="match status" value="1"/>
</dbReference>
<dbReference type="Gene3D" id="3.40.50.300">
    <property type="entry name" value="P-loop containing nucleotide triphosphate hydrolases"/>
    <property type="match status" value="1"/>
</dbReference>
<dbReference type="InterPro" id="IPR003593">
    <property type="entry name" value="AAA+_ATPase"/>
</dbReference>
<accession>J0D4V6</accession>
<dbReference type="Proteomes" id="UP000006415">
    <property type="component" value="Unassembled WGS sequence"/>
</dbReference>
<dbReference type="OrthoDB" id="9802352at2"/>
<keyword evidence="2" id="KW-0547">Nucleotide-binding</keyword>
<name>J0D4V6_9BIFI</name>
<dbReference type="InterPro" id="IPR050221">
    <property type="entry name" value="26S_Proteasome_ATPase"/>
</dbReference>
<dbReference type="CDD" id="cd19481">
    <property type="entry name" value="RecA-like_protease"/>
    <property type="match status" value="1"/>
</dbReference>
<protein>
    <recommendedName>
        <fullName evidence="4">AAA+ ATPase domain-containing protein</fullName>
    </recommendedName>
</protein>
<dbReference type="SMART" id="SM00382">
    <property type="entry name" value="AAA"/>
    <property type="match status" value="1"/>
</dbReference>
<dbReference type="AlphaFoldDB" id="J0D4V6"/>
<dbReference type="Pfam" id="PF00004">
    <property type="entry name" value="AAA"/>
    <property type="match status" value="1"/>
</dbReference>
<dbReference type="eggNOG" id="COG0464">
    <property type="taxonomic scope" value="Bacteria"/>
</dbReference>
<dbReference type="EMBL" id="AGZS01000003">
    <property type="protein sequence ID" value="EJD64975.1"/>
    <property type="molecule type" value="Genomic_DNA"/>
</dbReference>
<evidence type="ECO:0000256" key="3">
    <source>
        <dbReference type="ARBA" id="ARBA00022840"/>
    </source>
</evidence>
<comment type="caution">
    <text evidence="5">The sequence shown here is derived from an EMBL/GenBank/DDBJ whole genome shotgun (WGS) entry which is preliminary data.</text>
</comment>